<feature type="compositionally biased region" description="Low complexity" evidence="4">
    <location>
        <begin position="401"/>
        <end position="411"/>
    </location>
</feature>
<dbReference type="InterPro" id="IPR051367">
    <property type="entry name" value="mRNA_TranslReg/HistoneTransl"/>
</dbReference>
<dbReference type="Proteomes" id="UP001217089">
    <property type="component" value="Unassembled WGS sequence"/>
</dbReference>
<dbReference type="EMBL" id="JARBDR010000813">
    <property type="protein sequence ID" value="KAJ8305681.1"/>
    <property type="molecule type" value="Genomic_DNA"/>
</dbReference>
<reference evidence="6 7" key="1">
    <citation type="submission" date="2022-12" db="EMBL/GenBank/DDBJ databases">
        <title>Chromosome-level genome of Tegillarca granosa.</title>
        <authorList>
            <person name="Kim J."/>
        </authorList>
    </citation>
    <scope>NUCLEOTIDE SEQUENCE [LARGE SCALE GENOMIC DNA]</scope>
    <source>
        <strain evidence="6">Teg-2019</strain>
        <tissue evidence="6">Adductor muscle</tissue>
    </source>
</reference>
<dbReference type="Gene3D" id="1.25.40.180">
    <property type="match status" value="1"/>
</dbReference>
<sequence>MSGQQNDGSRPSSAQGPGQQSLSGNTGSNSSTNNTNSSAGNRQLRRPKPSTQDRLVNGPPAGQPRNSYNSVKTVLSADAPVFVPKFSMPVQQPPAQPMVTPLPQNYRQVPPPGYPGIPPQLSVNASEFIPQRFPPQHNRPSHNNHSHSQQNFYDDFQRLLTINSAHMNTQFDAPASEQILMEFTSTLHTLTIQPGNIEEYMDPLIDLLKKVADGDIAQKMVEILFEQSITEPNFRYTGALVCKYLSKQLRNTKAFSDFRGQFLTRCKEEYLKREEMISSQDGISRLCGFTMFIGELFLNMEVEKPDGTVEKMGILRFVLRELLLTLLANPTDVTIKTASQLLKLTGATIEETVHLNKPDEGSYDTVYLRMRQLESFPNLNQTSKMLVKSVLTQKDNNWGRSLSTSSSTPSSVAPPPQPSYPNTSQQPPYSNPPPQQQNMYPQNPNTYVQNEPVFYNLQGQPISREEAAQYYQQPDYNDYAFEEAQETYARWEAGDIDDAHWGQNGYQPWVNNGCYLDEEAEAAFEEFLQLQNPRHQNR</sequence>
<dbReference type="InterPro" id="IPR016024">
    <property type="entry name" value="ARM-type_fold"/>
</dbReference>
<feature type="compositionally biased region" description="Low complexity" evidence="4">
    <location>
        <begin position="23"/>
        <end position="41"/>
    </location>
</feature>
<dbReference type="Pfam" id="PF02854">
    <property type="entry name" value="MIF4G"/>
    <property type="match status" value="1"/>
</dbReference>
<name>A0ABQ9EP36_TEGGR</name>
<keyword evidence="2" id="KW-0963">Cytoplasm</keyword>
<dbReference type="SMART" id="SM00543">
    <property type="entry name" value="MIF4G"/>
    <property type="match status" value="1"/>
</dbReference>
<evidence type="ECO:0000256" key="2">
    <source>
        <dbReference type="ARBA" id="ARBA00022490"/>
    </source>
</evidence>
<accession>A0ABQ9EP36</accession>
<evidence type="ECO:0000256" key="4">
    <source>
        <dbReference type="SAM" id="MobiDB-lite"/>
    </source>
</evidence>
<feature type="domain" description="MIF4G" evidence="5">
    <location>
        <begin position="180"/>
        <end position="397"/>
    </location>
</feature>
<dbReference type="PANTHER" id="PTHR23254:SF15">
    <property type="entry name" value="POLYADENYLATE-BINDING PROTEIN-INTERACTING PROTEIN 1"/>
    <property type="match status" value="1"/>
</dbReference>
<evidence type="ECO:0000313" key="7">
    <source>
        <dbReference type="Proteomes" id="UP001217089"/>
    </source>
</evidence>
<feature type="region of interest" description="Disordered" evidence="4">
    <location>
        <begin position="397"/>
        <end position="447"/>
    </location>
</feature>
<evidence type="ECO:0000256" key="1">
    <source>
        <dbReference type="ARBA" id="ARBA00004496"/>
    </source>
</evidence>
<comment type="caution">
    <text evidence="6">The sequence shown here is derived from an EMBL/GenBank/DDBJ whole genome shotgun (WGS) entry which is preliminary data.</text>
</comment>
<dbReference type="InterPro" id="IPR003890">
    <property type="entry name" value="MIF4G-like_typ-3"/>
</dbReference>
<dbReference type="PANTHER" id="PTHR23254">
    <property type="entry name" value="EIF4G DOMAIN PROTEIN"/>
    <property type="match status" value="1"/>
</dbReference>
<feature type="compositionally biased region" description="Polar residues" evidence="4">
    <location>
        <begin position="1"/>
        <end position="22"/>
    </location>
</feature>
<evidence type="ECO:0000259" key="5">
    <source>
        <dbReference type="SMART" id="SM00543"/>
    </source>
</evidence>
<organism evidence="6 7">
    <name type="scientific">Tegillarca granosa</name>
    <name type="common">Malaysian cockle</name>
    <name type="synonym">Anadara granosa</name>
    <dbReference type="NCBI Taxonomy" id="220873"/>
    <lineage>
        <taxon>Eukaryota</taxon>
        <taxon>Metazoa</taxon>
        <taxon>Spiralia</taxon>
        <taxon>Lophotrochozoa</taxon>
        <taxon>Mollusca</taxon>
        <taxon>Bivalvia</taxon>
        <taxon>Autobranchia</taxon>
        <taxon>Pteriomorphia</taxon>
        <taxon>Arcoida</taxon>
        <taxon>Arcoidea</taxon>
        <taxon>Arcidae</taxon>
        <taxon>Tegillarca</taxon>
    </lineage>
</organism>
<keyword evidence="3" id="KW-0810">Translation regulation</keyword>
<evidence type="ECO:0000256" key="3">
    <source>
        <dbReference type="ARBA" id="ARBA00022845"/>
    </source>
</evidence>
<protein>
    <recommendedName>
        <fullName evidence="5">MIF4G domain-containing protein</fullName>
    </recommendedName>
</protein>
<dbReference type="SUPFAM" id="SSF48371">
    <property type="entry name" value="ARM repeat"/>
    <property type="match status" value="1"/>
</dbReference>
<proteinExistence type="predicted"/>
<gene>
    <name evidence="6" type="ORF">KUTeg_016226</name>
</gene>
<keyword evidence="7" id="KW-1185">Reference proteome</keyword>
<feature type="compositionally biased region" description="Low complexity" evidence="4">
    <location>
        <begin position="436"/>
        <end position="446"/>
    </location>
</feature>
<evidence type="ECO:0000313" key="6">
    <source>
        <dbReference type="EMBL" id="KAJ8305681.1"/>
    </source>
</evidence>
<feature type="region of interest" description="Disordered" evidence="4">
    <location>
        <begin position="1"/>
        <end position="69"/>
    </location>
</feature>
<comment type="subcellular location">
    <subcellularLocation>
        <location evidence="1">Cytoplasm</location>
    </subcellularLocation>
</comment>